<sequence length="147" mass="16551">MSRKKHNISYIKPDEPAFLRRLKEEAGFVEGPTVDTKREDLPDSDGEEDLDWGTVVVLKPGDLTEEQAKEEKLKQEKEKESAAADLNQKIVFTAPISKKRSNPESAESEPSAAPPTTGSGKKKQKTIENKKKHLLSFDQEEEEEDED</sequence>
<organism evidence="3">
    <name type="scientific">Cacopsylla melanoneura</name>
    <dbReference type="NCBI Taxonomy" id="428564"/>
    <lineage>
        <taxon>Eukaryota</taxon>
        <taxon>Metazoa</taxon>
        <taxon>Ecdysozoa</taxon>
        <taxon>Arthropoda</taxon>
        <taxon>Hexapoda</taxon>
        <taxon>Insecta</taxon>
        <taxon>Pterygota</taxon>
        <taxon>Neoptera</taxon>
        <taxon>Paraneoptera</taxon>
        <taxon>Hemiptera</taxon>
        <taxon>Sternorrhyncha</taxon>
        <taxon>Psylloidea</taxon>
        <taxon>Psyllidae</taxon>
        <taxon>Psyllinae</taxon>
        <taxon>Cacopsylla</taxon>
    </lineage>
</organism>
<dbReference type="PANTHER" id="PTHR31195:SF2">
    <property type="entry name" value="GEO02494P1"/>
    <property type="match status" value="1"/>
</dbReference>
<dbReference type="EMBL" id="HBUF01532788">
    <property type="protein sequence ID" value="CAG6752298.1"/>
    <property type="molecule type" value="Transcribed_RNA"/>
</dbReference>
<evidence type="ECO:0000313" key="3">
    <source>
        <dbReference type="EMBL" id="CAG6617790.1"/>
    </source>
</evidence>
<evidence type="ECO:0000256" key="1">
    <source>
        <dbReference type="SAM" id="MobiDB-lite"/>
    </source>
</evidence>
<dbReference type="InterPro" id="IPR040219">
    <property type="entry name" value="KIAA1143-like"/>
</dbReference>
<reference evidence="3" key="1">
    <citation type="submission" date="2021-05" db="EMBL/GenBank/DDBJ databases">
        <authorList>
            <person name="Alioto T."/>
            <person name="Alioto T."/>
            <person name="Gomez Garrido J."/>
        </authorList>
    </citation>
    <scope>NUCLEOTIDE SEQUENCE</scope>
</reference>
<protein>
    <submittedName>
        <fullName evidence="3">Uncharacterized protein KIAA1143 homolog</fullName>
    </submittedName>
</protein>
<feature type="region of interest" description="Disordered" evidence="1">
    <location>
        <begin position="24"/>
        <end position="147"/>
    </location>
</feature>
<dbReference type="EMBL" id="HBUF01355029">
    <property type="protein sequence ID" value="CAG6716748.1"/>
    <property type="molecule type" value="Transcribed_RNA"/>
</dbReference>
<name>A0A8D8LWW6_9HEMI</name>
<dbReference type="InterPro" id="IPR027911">
    <property type="entry name" value="DUF4604"/>
</dbReference>
<dbReference type="EMBL" id="HBUF01039867">
    <property type="protein sequence ID" value="CAG6617782.1"/>
    <property type="molecule type" value="Transcribed_RNA"/>
</dbReference>
<dbReference type="AlphaFoldDB" id="A0A8D8LWW6"/>
<feature type="compositionally biased region" description="Acidic residues" evidence="1">
    <location>
        <begin position="42"/>
        <end position="51"/>
    </location>
</feature>
<evidence type="ECO:0000259" key="2">
    <source>
        <dbReference type="Pfam" id="PF15377"/>
    </source>
</evidence>
<feature type="compositionally biased region" description="Acidic residues" evidence="1">
    <location>
        <begin position="138"/>
        <end position="147"/>
    </location>
</feature>
<feature type="domain" description="DUF4604" evidence="2">
    <location>
        <begin position="7"/>
        <end position="141"/>
    </location>
</feature>
<dbReference type="Pfam" id="PF15377">
    <property type="entry name" value="DUF4604"/>
    <property type="match status" value="1"/>
</dbReference>
<accession>A0A8D8LWW6</accession>
<proteinExistence type="predicted"/>
<dbReference type="PANTHER" id="PTHR31195">
    <property type="entry name" value="GEO02494P1"/>
    <property type="match status" value="1"/>
</dbReference>
<dbReference type="EMBL" id="HBUF01039868">
    <property type="protein sequence ID" value="CAG6617786.1"/>
    <property type="molecule type" value="Transcribed_RNA"/>
</dbReference>
<feature type="compositionally biased region" description="Low complexity" evidence="1">
    <location>
        <begin position="103"/>
        <end position="115"/>
    </location>
</feature>
<dbReference type="EMBL" id="HBUF01280656">
    <property type="protein sequence ID" value="CAG6687268.1"/>
    <property type="molecule type" value="Transcribed_RNA"/>
</dbReference>
<dbReference type="EMBL" id="HBUF01039869">
    <property type="protein sequence ID" value="CAG6617790.1"/>
    <property type="molecule type" value="Transcribed_RNA"/>
</dbReference>
<feature type="compositionally biased region" description="Basic residues" evidence="1">
    <location>
        <begin position="120"/>
        <end position="134"/>
    </location>
</feature>
<feature type="compositionally biased region" description="Basic and acidic residues" evidence="1">
    <location>
        <begin position="66"/>
        <end position="82"/>
    </location>
</feature>
<dbReference type="EMBL" id="HBUF01280658">
    <property type="protein sequence ID" value="CAG6687273.1"/>
    <property type="molecule type" value="Transcribed_RNA"/>
</dbReference>